<keyword evidence="5 7" id="KW-1133">Transmembrane helix</keyword>
<feature type="transmembrane region" description="Helical" evidence="7">
    <location>
        <begin position="30"/>
        <end position="51"/>
    </location>
</feature>
<evidence type="ECO:0000256" key="4">
    <source>
        <dbReference type="ARBA" id="ARBA00022801"/>
    </source>
</evidence>
<feature type="domain" description="Phosphatidic acid phosphatase type 2/haloperoxidase" evidence="8">
    <location>
        <begin position="60"/>
        <end position="173"/>
    </location>
</feature>
<dbReference type="SUPFAM" id="SSF48317">
    <property type="entry name" value="Acid phosphatase/Vanadium-dependent haloperoxidase"/>
    <property type="match status" value="1"/>
</dbReference>
<dbReference type="Gene3D" id="1.20.144.10">
    <property type="entry name" value="Phosphatidic acid phosphatase type 2/haloperoxidase"/>
    <property type="match status" value="2"/>
</dbReference>
<keyword evidence="3 7" id="KW-0812">Transmembrane</keyword>
<keyword evidence="4" id="KW-0378">Hydrolase</keyword>
<evidence type="ECO:0000256" key="3">
    <source>
        <dbReference type="ARBA" id="ARBA00022692"/>
    </source>
</evidence>
<comment type="subcellular location">
    <subcellularLocation>
        <location evidence="1">Cell membrane</location>
        <topology evidence="1">Multi-pass membrane protein</topology>
    </subcellularLocation>
</comment>
<evidence type="ECO:0000256" key="7">
    <source>
        <dbReference type="SAM" id="Phobius"/>
    </source>
</evidence>
<name>A0A2N3XXN2_SACSN</name>
<dbReference type="OrthoDB" id="5243958at2"/>
<dbReference type="PANTHER" id="PTHR14969:SF62">
    <property type="entry name" value="DECAPRENYLPHOSPHORYL-5-PHOSPHORIBOSE PHOSPHATASE RV3807C-RELATED"/>
    <property type="match status" value="1"/>
</dbReference>
<evidence type="ECO:0000313" key="9">
    <source>
        <dbReference type="EMBL" id="PKW15427.1"/>
    </source>
</evidence>
<dbReference type="InterPro" id="IPR036938">
    <property type="entry name" value="PAP2/HPO_sf"/>
</dbReference>
<feature type="transmembrane region" description="Helical" evidence="7">
    <location>
        <begin position="108"/>
        <end position="127"/>
    </location>
</feature>
<feature type="transmembrane region" description="Helical" evidence="7">
    <location>
        <begin position="63"/>
        <end position="80"/>
    </location>
</feature>
<evidence type="ECO:0000313" key="10">
    <source>
        <dbReference type="Proteomes" id="UP000233786"/>
    </source>
</evidence>
<dbReference type="Proteomes" id="UP000233786">
    <property type="component" value="Unassembled WGS sequence"/>
</dbReference>
<sequence>MKGAPVYPDSDGYLAATQFAERTPWLWTPVVLFTTYGVVALVLAVLGMLWWARRADSTTAAKVLWVGIAVVAAYAVNSALKDVVAEQRPCRALPDVITVLPCDGPTDYAFPSNHTVIFAAFAVSTLIVRRTWGYVAVVVALLMGLSRIYVGAHYPHDVIAALVVGAVHGGAWFVVRRPLTAGVERLRRAGLRVG</sequence>
<reference evidence="9" key="1">
    <citation type="submission" date="2017-12" db="EMBL/GenBank/DDBJ databases">
        <title>Sequencing the genomes of 1000 Actinobacteria strains.</title>
        <authorList>
            <person name="Klenk H.-P."/>
        </authorList>
    </citation>
    <scope>NUCLEOTIDE SEQUENCE [LARGE SCALE GENOMIC DNA]</scope>
    <source>
        <strain evidence="9">DSM 44228</strain>
    </source>
</reference>
<dbReference type="GO" id="GO:0005886">
    <property type="term" value="C:plasma membrane"/>
    <property type="evidence" value="ECO:0007669"/>
    <property type="project" value="UniProtKB-SubCell"/>
</dbReference>
<protein>
    <submittedName>
        <fullName evidence="9">Undecaprenyl-diphosphatase</fullName>
    </submittedName>
</protein>
<evidence type="ECO:0000259" key="8">
    <source>
        <dbReference type="SMART" id="SM00014"/>
    </source>
</evidence>
<dbReference type="SMART" id="SM00014">
    <property type="entry name" value="acidPPc"/>
    <property type="match status" value="1"/>
</dbReference>
<dbReference type="Pfam" id="PF01569">
    <property type="entry name" value="PAP2"/>
    <property type="match status" value="1"/>
</dbReference>
<gene>
    <name evidence="9" type="ORF">A8926_3132</name>
</gene>
<evidence type="ECO:0000256" key="1">
    <source>
        <dbReference type="ARBA" id="ARBA00004651"/>
    </source>
</evidence>
<dbReference type="PANTHER" id="PTHR14969">
    <property type="entry name" value="SPHINGOSINE-1-PHOSPHATE PHOSPHOHYDROLASE"/>
    <property type="match status" value="1"/>
</dbReference>
<feature type="transmembrane region" description="Helical" evidence="7">
    <location>
        <begin position="134"/>
        <end position="152"/>
    </location>
</feature>
<comment type="caution">
    <text evidence="9">The sequence shown here is derived from an EMBL/GenBank/DDBJ whole genome shotgun (WGS) entry which is preliminary data.</text>
</comment>
<dbReference type="STRING" id="994479.GCA_000194155_02309"/>
<evidence type="ECO:0000256" key="6">
    <source>
        <dbReference type="ARBA" id="ARBA00023136"/>
    </source>
</evidence>
<dbReference type="AlphaFoldDB" id="A0A2N3XXN2"/>
<evidence type="ECO:0000256" key="2">
    <source>
        <dbReference type="ARBA" id="ARBA00022475"/>
    </source>
</evidence>
<evidence type="ECO:0000256" key="5">
    <source>
        <dbReference type="ARBA" id="ARBA00022989"/>
    </source>
</evidence>
<feature type="transmembrane region" description="Helical" evidence="7">
    <location>
        <begin position="158"/>
        <end position="175"/>
    </location>
</feature>
<accession>A0A2N3XXN2</accession>
<proteinExistence type="predicted"/>
<organism evidence="9 10">
    <name type="scientific">Saccharopolyspora spinosa</name>
    <dbReference type="NCBI Taxonomy" id="60894"/>
    <lineage>
        <taxon>Bacteria</taxon>
        <taxon>Bacillati</taxon>
        <taxon>Actinomycetota</taxon>
        <taxon>Actinomycetes</taxon>
        <taxon>Pseudonocardiales</taxon>
        <taxon>Pseudonocardiaceae</taxon>
        <taxon>Saccharopolyspora</taxon>
    </lineage>
</organism>
<dbReference type="RefSeq" id="WP_010694669.1">
    <property type="nucleotide sequence ID" value="NZ_CP061007.1"/>
</dbReference>
<keyword evidence="2" id="KW-1003">Cell membrane</keyword>
<dbReference type="InterPro" id="IPR000326">
    <property type="entry name" value="PAP2/HPO"/>
</dbReference>
<dbReference type="GO" id="GO:0016787">
    <property type="term" value="F:hydrolase activity"/>
    <property type="evidence" value="ECO:0007669"/>
    <property type="project" value="UniProtKB-KW"/>
</dbReference>
<keyword evidence="6 7" id="KW-0472">Membrane</keyword>
<keyword evidence="10" id="KW-1185">Reference proteome</keyword>
<dbReference type="EMBL" id="PJNB01000001">
    <property type="protein sequence ID" value="PKW15427.1"/>
    <property type="molecule type" value="Genomic_DNA"/>
</dbReference>